<evidence type="ECO:0000256" key="3">
    <source>
        <dbReference type="ARBA" id="ARBA00022729"/>
    </source>
</evidence>
<dbReference type="Proteomes" id="UP000268070">
    <property type="component" value="Chromosome"/>
</dbReference>
<dbReference type="InterPro" id="IPR018900">
    <property type="entry name" value="Curli_CsgE"/>
</dbReference>
<sequence>MTKPYQQGAVLLAMLCVMGSAAAQPGRDTGKSKPANFMEAIQQAEVVRKNLFDDPLSGIVINRTVTVQGQDFYRYFSNRWRELSGASPFTLTVVERPSARWGSEIWVEYRRQRMYHAFLTPARSGTKKASERAVDLVLENVNKSEIERVLTNNPDLAPDEL</sequence>
<dbReference type="EMBL" id="CP032153">
    <property type="protein sequence ID" value="AYN20837.1"/>
    <property type="molecule type" value="Genomic_DNA"/>
</dbReference>
<accession>A0A3G2HUX6</accession>
<evidence type="ECO:0000256" key="1">
    <source>
        <dbReference type="ARBA" id="ARBA00003989"/>
    </source>
</evidence>
<dbReference type="Pfam" id="PF10627">
    <property type="entry name" value="CsgE"/>
    <property type="match status" value="1"/>
</dbReference>
<dbReference type="OrthoDB" id="6869495at2"/>
<reference evidence="5 6" key="1">
    <citation type="submission" date="2018-09" db="EMBL/GenBank/DDBJ databases">
        <title>Complete genome sequence of the hydrocarbonoclastic bacterium Alcaligenes aquatilis QD168, isolated from a crude-oil polluted marine sediment of Central Chile.</title>
        <authorList>
            <person name="Duran R.E."/>
            <person name="Barra B."/>
            <person name="Salva-Serra F."/>
            <person name="Mendez V."/>
            <person name="Moore E.R.B."/>
            <person name="Seeger M."/>
        </authorList>
    </citation>
    <scope>NUCLEOTIDE SEQUENCE [LARGE SCALE GENOMIC DNA]</scope>
    <source>
        <strain evidence="5 6">QD168</strain>
    </source>
</reference>
<organism evidence="5 6">
    <name type="scientific">Alcaligenes aquatilis</name>
    <dbReference type="NCBI Taxonomy" id="323284"/>
    <lineage>
        <taxon>Bacteria</taxon>
        <taxon>Pseudomonadati</taxon>
        <taxon>Pseudomonadota</taxon>
        <taxon>Betaproteobacteria</taxon>
        <taxon>Burkholderiales</taxon>
        <taxon>Alcaligenaceae</taxon>
        <taxon>Alcaligenes</taxon>
    </lineage>
</organism>
<evidence type="ECO:0000256" key="2">
    <source>
        <dbReference type="ARBA" id="ARBA00014024"/>
    </source>
</evidence>
<protein>
    <recommendedName>
        <fullName evidence="2">Curli production assembly/transport component CsgE</fullName>
    </recommendedName>
</protein>
<name>A0A3G2HUX6_9BURK</name>
<evidence type="ECO:0000313" key="5">
    <source>
        <dbReference type="EMBL" id="AYN20837.1"/>
    </source>
</evidence>
<gene>
    <name evidence="5" type="ORF">D3M96_10050</name>
</gene>
<dbReference type="AlphaFoldDB" id="A0A3G2HUX6"/>
<feature type="chain" id="PRO_5018063532" description="Curli production assembly/transport component CsgE" evidence="4">
    <location>
        <begin position="24"/>
        <end position="161"/>
    </location>
</feature>
<dbReference type="KEGG" id="aaqu:D3M96_10050"/>
<evidence type="ECO:0000313" key="6">
    <source>
        <dbReference type="Proteomes" id="UP000268070"/>
    </source>
</evidence>
<dbReference type="RefSeq" id="WP_121738857.1">
    <property type="nucleotide sequence ID" value="NZ_CP032153.1"/>
</dbReference>
<proteinExistence type="predicted"/>
<keyword evidence="3 4" id="KW-0732">Signal</keyword>
<feature type="signal peptide" evidence="4">
    <location>
        <begin position="1"/>
        <end position="23"/>
    </location>
</feature>
<comment type="function">
    <text evidence="1">May be involved in the biogenesis of curli organelles.</text>
</comment>
<evidence type="ECO:0000256" key="4">
    <source>
        <dbReference type="SAM" id="SignalP"/>
    </source>
</evidence>